<accession>A0A6N8JLY9</accession>
<reference evidence="3 4" key="1">
    <citation type="submission" date="2019-12" db="EMBL/GenBank/DDBJ databases">
        <title>Microbes associate with the intestines of laboratory mice.</title>
        <authorList>
            <person name="Navarre W."/>
            <person name="Wong E."/>
        </authorList>
    </citation>
    <scope>NUCLEOTIDE SEQUENCE [LARGE SCALE GENOMIC DNA]</scope>
    <source>
        <strain evidence="3 4">NM66_B29</strain>
    </source>
</reference>
<evidence type="ECO:0000256" key="1">
    <source>
        <dbReference type="SAM" id="MobiDB-lite"/>
    </source>
</evidence>
<evidence type="ECO:0008006" key="5">
    <source>
        <dbReference type="Google" id="ProtNLM"/>
    </source>
</evidence>
<dbReference type="EMBL" id="WSRR01000009">
    <property type="protein sequence ID" value="MVX60901.1"/>
    <property type="molecule type" value="Genomic_DNA"/>
</dbReference>
<keyword evidence="2" id="KW-0812">Transmembrane</keyword>
<keyword evidence="2" id="KW-0472">Membrane</keyword>
<proteinExistence type="predicted"/>
<protein>
    <recommendedName>
        <fullName evidence="5">DUF5011 domain-containing protein</fullName>
    </recommendedName>
</protein>
<organism evidence="3 4">
    <name type="scientific">Adlercreutzia mucosicola</name>
    <dbReference type="NCBI Taxonomy" id="580026"/>
    <lineage>
        <taxon>Bacteria</taxon>
        <taxon>Bacillati</taxon>
        <taxon>Actinomycetota</taxon>
        <taxon>Coriobacteriia</taxon>
        <taxon>Eggerthellales</taxon>
        <taxon>Eggerthellaceae</taxon>
        <taxon>Adlercreutzia</taxon>
    </lineage>
</organism>
<name>A0A6N8JLY9_9ACTN</name>
<keyword evidence="4" id="KW-1185">Reference proteome</keyword>
<feature type="transmembrane region" description="Helical" evidence="2">
    <location>
        <begin position="838"/>
        <end position="861"/>
    </location>
</feature>
<feature type="transmembrane region" description="Helical" evidence="2">
    <location>
        <begin position="950"/>
        <end position="971"/>
    </location>
</feature>
<dbReference type="Proteomes" id="UP000463388">
    <property type="component" value="Unassembled WGS sequence"/>
</dbReference>
<feature type="region of interest" description="Disordered" evidence="1">
    <location>
        <begin position="507"/>
        <end position="561"/>
    </location>
</feature>
<evidence type="ECO:0000256" key="2">
    <source>
        <dbReference type="SAM" id="Phobius"/>
    </source>
</evidence>
<evidence type="ECO:0000313" key="3">
    <source>
        <dbReference type="EMBL" id="MVX60901.1"/>
    </source>
</evidence>
<gene>
    <name evidence="3" type="ORF">GKZ27_05445</name>
</gene>
<feature type="compositionally biased region" description="Pro residues" evidence="1">
    <location>
        <begin position="640"/>
        <end position="654"/>
    </location>
</feature>
<feature type="region of interest" description="Disordered" evidence="1">
    <location>
        <begin position="637"/>
        <end position="709"/>
    </location>
</feature>
<feature type="region of interest" description="Disordered" evidence="1">
    <location>
        <begin position="272"/>
        <end position="309"/>
    </location>
</feature>
<keyword evidence="2" id="KW-1133">Transmembrane helix</keyword>
<feature type="compositionally biased region" description="Polar residues" evidence="1">
    <location>
        <begin position="272"/>
        <end position="283"/>
    </location>
</feature>
<feature type="transmembrane region" description="Helical" evidence="2">
    <location>
        <begin position="923"/>
        <end position="944"/>
    </location>
</feature>
<evidence type="ECO:0000313" key="4">
    <source>
        <dbReference type="Proteomes" id="UP000463388"/>
    </source>
</evidence>
<comment type="caution">
    <text evidence="3">The sequence shown here is derived from an EMBL/GenBank/DDBJ whole genome shotgun (WGS) entry which is preliminary data.</text>
</comment>
<feature type="compositionally biased region" description="Gly residues" evidence="1">
    <location>
        <begin position="658"/>
        <end position="671"/>
    </location>
</feature>
<sequence length="992" mass="104327">MKTRLGGDTSAYLVFGGRIQWRNASDRSQDKRPQNIYGKLAFNSITLPHFSPAIKDIIVYNADTNQIISSTDSVKPGTNVRVVCQVWNSNASAGTEKFSVHVKQASEKVANFTPNYTIKTKVDGKEVNASLTDTDGVPITLTGRNVVSIEYVGKVGSDLKKATTVGYTMTDDIFGATDTQQRTLLEASNLVQGPDTGGSSLTPGSDYHFTRLPSPNANGWNNTPVTVSFYTGDYSTFTITPLSSTPVVLTGTSDWTQNDDVDSLSLSYKASNSAGVPSTTASDTMRIDTTPPRLSFDRTTGLTVDDTPAARSGGVTSGVWHLYATDAAGTPSSTVQTFTLTSGKGLASQTVPSVAAGYYVAEDAAGNRSEVLEVKDVVPPTADRPEGSGLPEAAAPTVTTDFDGTKHAVYEEIITQVTNAANPAFGGSLDAAAAKAIASGRWHFTDADGNAMTATTELLDAVDGKAISSLPTTQPGSCVIRQVATDADGNTATVNIHYVFVAPSIPTLTPQGPSDPGDPDSPKVPTGDPVPPSGPVDIGDDGTQTGKIGPITVTDKTHPGTVPADEADKILTDHFALGTVGGEEPTVTVEKVTDADGNPVDVIDQSTPGRYTIVYEVTDKDGNTTRVEVDYVLQDTVVNPPNPIEPDPGTPTPPDDGNGSGSGDGNGGDPGSSGVSEPPTVTVKPGDGGGSGSVLKPQPDDNAPNDGRQHVIVADELVVGTRDMQMTPDDFAALFQERYQIGSAQPDGKISASEVRIYDAQGKRLDSLDRSVEGSYVIEQTFTDSAGNTTTVRLSYRVKAESAVGSLTGDGDGGWGTGDGSLGRTWRTATSLPQTGPFSVLCPLHLLFLSLAVVAALYGAVRLRMEAAARCNLRSRDAWVRNQLSESVDPEVTRAASRRSMPVDEEFWRADAVARRAATGRRVVDGIVLGLAAVTAVVLAQSPWCAYDGLLALCVVGMCVLCMAMIHMSAWSTTRCRRRCWIVPWATERGLV</sequence>
<dbReference type="AlphaFoldDB" id="A0A6N8JLY9"/>